<keyword evidence="4" id="KW-0143">Chaperone</keyword>
<keyword evidence="7" id="KW-1185">Reference proteome</keyword>
<dbReference type="InterPro" id="IPR016153">
    <property type="entry name" value="Heat_shock_Hsp33_N"/>
</dbReference>
<evidence type="ECO:0000313" key="6">
    <source>
        <dbReference type="EMBL" id="SDD60073.1"/>
    </source>
</evidence>
<protein>
    <submittedName>
        <fullName evidence="6">Molecular chaperone Hsp33</fullName>
    </submittedName>
</protein>
<dbReference type="OrthoDB" id="9793753at2"/>
<dbReference type="Proteomes" id="UP000199603">
    <property type="component" value="Unassembled WGS sequence"/>
</dbReference>
<dbReference type="Gene3D" id="3.90.1280.10">
    <property type="entry name" value="HSP33 redox switch-like"/>
    <property type="match status" value="1"/>
</dbReference>
<evidence type="ECO:0000256" key="4">
    <source>
        <dbReference type="ARBA" id="ARBA00023186"/>
    </source>
</evidence>
<keyword evidence="5" id="KW-0676">Redox-active center</keyword>
<dbReference type="Pfam" id="PF01430">
    <property type="entry name" value="HSP33"/>
    <property type="match status" value="1"/>
</dbReference>
<dbReference type="CDD" id="cd00498">
    <property type="entry name" value="Hsp33"/>
    <property type="match status" value="1"/>
</dbReference>
<evidence type="ECO:0000256" key="1">
    <source>
        <dbReference type="ARBA" id="ARBA00022490"/>
    </source>
</evidence>
<dbReference type="GO" id="GO:0005737">
    <property type="term" value="C:cytoplasm"/>
    <property type="evidence" value="ECO:0007669"/>
    <property type="project" value="InterPro"/>
</dbReference>
<dbReference type="AlphaFoldDB" id="A0A1G6W2Y5"/>
<dbReference type="SUPFAM" id="SSF118352">
    <property type="entry name" value="HSP33 redox switch-like"/>
    <property type="match status" value="1"/>
</dbReference>
<dbReference type="PANTHER" id="PTHR30111">
    <property type="entry name" value="33 KDA CHAPERONIN"/>
    <property type="match status" value="1"/>
</dbReference>
<accession>A0A1G6W2Y5</accession>
<dbReference type="GO" id="GO:0051082">
    <property type="term" value="F:unfolded protein binding"/>
    <property type="evidence" value="ECO:0007669"/>
    <property type="project" value="InterPro"/>
</dbReference>
<evidence type="ECO:0000313" key="7">
    <source>
        <dbReference type="Proteomes" id="UP000199603"/>
    </source>
</evidence>
<organism evidence="6 7">
    <name type="scientific">Aquimonas voraii</name>
    <dbReference type="NCBI Taxonomy" id="265719"/>
    <lineage>
        <taxon>Bacteria</taxon>
        <taxon>Pseudomonadati</taxon>
        <taxon>Pseudomonadota</taxon>
        <taxon>Gammaproteobacteria</taxon>
        <taxon>Lysobacterales</taxon>
        <taxon>Lysobacteraceae</taxon>
        <taxon>Aquimonas</taxon>
    </lineage>
</organism>
<dbReference type="STRING" id="265719.SAMN04488509_10494"/>
<keyword evidence="2" id="KW-0862">Zinc</keyword>
<dbReference type="PIRSF" id="PIRSF005261">
    <property type="entry name" value="Heat_shock_Hsp33"/>
    <property type="match status" value="1"/>
</dbReference>
<dbReference type="Gene3D" id="1.10.287.480">
    <property type="entry name" value="helix hairpin bin"/>
    <property type="match status" value="1"/>
</dbReference>
<gene>
    <name evidence="6" type="ORF">SAMN04488509_10494</name>
</gene>
<dbReference type="InterPro" id="IPR016154">
    <property type="entry name" value="Heat_shock_Hsp33_C"/>
</dbReference>
<keyword evidence="3" id="KW-1015">Disulfide bond</keyword>
<dbReference type="GO" id="GO:0044183">
    <property type="term" value="F:protein folding chaperone"/>
    <property type="evidence" value="ECO:0007669"/>
    <property type="project" value="TreeGrafter"/>
</dbReference>
<sequence>MASEATPVAPTDSDGVLSRFLLERSGLRGVHVRLDAAWQAIRGRADYPDAVAGLLGEACAAAAMFTGHVKVDGRLSIQLRGSGALRTLFAECTSKGRLRGLARFEEPLPEPLDPRHFGADSMLAITIENTLGAQREPQRYQGLVALDARSLAEAFEGYFGQSEQLPTRILLAADGERACGLILQQLPGASDEPDAWPRAQALFDTLTRAELLALPAETLLYRLFHEEGVRLLQQDTLAFGCSCTRARVGGMLLSLGRQEAFDSLQDGRVEVICEFCGQHYHFDPVDLEQLFAGGGSDTAGTVQ</sequence>
<evidence type="ECO:0000256" key="5">
    <source>
        <dbReference type="ARBA" id="ARBA00023284"/>
    </source>
</evidence>
<dbReference type="SUPFAM" id="SSF64397">
    <property type="entry name" value="Hsp33 domain"/>
    <property type="match status" value="1"/>
</dbReference>
<dbReference type="EMBL" id="FNAG01000004">
    <property type="protein sequence ID" value="SDD60073.1"/>
    <property type="molecule type" value="Genomic_DNA"/>
</dbReference>
<dbReference type="RefSeq" id="WP_091241740.1">
    <property type="nucleotide sequence ID" value="NZ_FNAG01000004.1"/>
</dbReference>
<name>A0A1G6W2Y5_9GAMM</name>
<evidence type="ECO:0000256" key="2">
    <source>
        <dbReference type="ARBA" id="ARBA00022833"/>
    </source>
</evidence>
<dbReference type="InterPro" id="IPR023212">
    <property type="entry name" value="Hsp33_helix_hairpin_bin_dom_sf"/>
</dbReference>
<dbReference type="InterPro" id="IPR000397">
    <property type="entry name" value="Heat_shock_Hsp33"/>
</dbReference>
<reference evidence="6 7" key="1">
    <citation type="submission" date="2016-10" db="EMBL/GenBank/DDBJ databases">
        <authorList>
            <person name="de Groot N.N."/>
        </authorList>
    </citation>
    <scope>NUCLEOTIDE SEQUENCE [LARGE SCALE GENOMIC DNA]</scope>
    <source>
        <strain evidence="6 7">DSM 16957</strain>
    </source>
</reference>
<proteinExistence type="predicted"/>
<dbReference type="PANTHER" id="PTHR30111:SF1">
    <property type="entry name" value="33 KDA CHAPERONIN"/>
    <property type="match status" value="1"/>
</dbReference>
<dbReference type="Gene3D" id="3.55.30.10">
    <property type="entry name" value="Hsp33 domain"/>
    <property type="match status" value="1"/>
</dbReference>
<keyword evidence="1" id="KW-0963">Cytoplasm</keyword>
<dbReference type="GO" id="GO:0042026">
    <property type="term" value="P:protein refolding"/>
    <property type="evidence" value="ECO:0007669"/>
    <property type="project" value="TreeGrafter"/>
</dbReference>
<evidence type="ECO:0000256" key="3">
    <source>
        <dbReference type="ARBA" id="ARBA00023157"/>
    </source>
</evidence>